<dbReference type="eggNOG" id="ENOG502T9XU">
    <property type="taxonomic scope" value="Eukaryota"/>
</dbReference>
<protein>
    <recommendedName>
        <fullName evidence="11">lytic cellulose monooxygenase (C4-dehydrogenating)</fullName>
        <ecNumber evidence="11">1.14.99.56</ecNumber>
    </recommendedName>
</protein>
<dbReference type="Proteomes" id="UP000012174">
    <property type="component" value="Unassembled WGS sequence"/>
</dbReference>
<keyword evidence="15" id="KW-1185">Reference proteome</keyword>
<name>M7T4V9_EUTLA</name>
<evidence type="ECO:0000259" key="13">
    <source>
        <dbReference type="Pfam" id="PF03443"/>
    </source>
</evidence>
<organism evidence="14 15">
    <name type="scientific">Eutypa lata (strain UCR-EL1)</name>
    <name type="common">Grapevine dieback disease fungus</name>
    <name type="synonym">Eutypa armeniacae</name>
    <dbReference type="NCBI Taxonomy" id="1287681"/>
    <lineage>
        <taxon>Eukaryota</taxon>
        <taxon>Fungi</taxon>
        <taxon>Dikarya</taxon>
        <taxon>Ascomycota</taxon>
        <taxon>Pezizomycotina</taxon>
        <taxon>Sordariomycetes</taxon>
        <taxon>Xylariomycetidae</taxon>
        <taxon>Xylariales</taxon>
        <taxon>Diatrypaceae</taxon>
        <taxon>Eutypa</taxon>
    </lineage>
</organism>
<evidence type="ECO:0000256" key="4">
    <source>
        <dbReference type="ARBA" id="ARBA00022729"/>
    </source>
</evidence>
<feature type="signal peptide" evidence="12">
    <location>
        <begin position="1"/>
        <end position="20"/>
    </location>
</feature>
<dbReference type="Gene3D" id="2.70.50.70">
    <property type="match status" value="1"/>
</dbReference>
<feature type="domain" description="Auxiliary Activity family 9 catalytic" evidence="13">
    <location>
        <begin position="19"/>
        <end position="230"/>
    </location>
</feature>
<evidence type="ECO:0000256" key="10">
    <source>
        <dbReference type="ARBA" id="ARBA00045077"/>
    </source>
</evidence>
<evidence type="ECO:0000256" key="5">
    <source>
        <dbReference type="ARBA" id="ARBA00023001"/>
    </source>
</evidence>
<keyword evidence="4 12" id="KW-0732">Signal</keyword>
<comment type="similarity">
    <text evidence="9">Belongs to the polysaccharide monooxygenase AA9 family.</text>
</comment>
<dbReference type="PANTHER" id="PTHR33353:SF19">
    <property type="entry name" value="GLYCOSYLHYDROLASE FAMILY 61-8 PROTEIN"/>
    <property type="match status" value="1"/>
</dbReference>
<evidence type="ECO:0000256" key="3">
    <source>
        <dbReference type="ARBA" id="ARBA00022525"/>
    </source>
</evidence>
<evidence type="ECO:0000313" key="15">
    <source>
        <dbReference type="Proteomes" id="UP000012174"/>
    </source>
</evidence>
<accession>M7T4V9</accession>
<evidence type="ECO:0000256" key="12">
    <source>
        <dbReference type="SAM" id="SignalP"/>
    </source>
</evidence>
<dbReference type="KEGG" id="ela:UCREL1_8171"/>
<comment type="subcellular location">
    <subcellularLocation>
        <location evidence="2">Secreted</location>
    </subcellularLocation>
</comment>
<comment type="cofactor">
    <cofactor evidence="1">
        <name>Cu(2+)</name>
        <dbReference type="ChEBI" id="CHEBI:29036"/>
    </cofactor>
</comment>
<proteinExistence type="inferred from homology"/>
<dbReference type="InterPro" id="IPR049892">
    <property type="entry name" value="AA9"/>
</dbReference>
<dbReference type="OrthoDB" id="4849160at2759"/>
<dbReference type="GO" id="GO:0030245">
    <property type="term" value="P:cellulose catabolic process"/>
    <property type="evidence" value="ECO:0007669"/>
    <property type="project" value="UniProtKB-KW"/>
</dbReference>
<dbReference type="EC" id="1.14.99.56" evidence="11"/>
<dbReference type="AlphaFoldDB" id="M7T4V9"/>
<keyword evidence="8" id="KW-0624">Polysaccharide degradation</keyword>
<keyword evidence="14" id="KW-0378">Hydrolase</keyword>
<keyword evidence="5" id="KW-0136">Cellulose degradation</keyword>
<gene>
    <name evidence="14" type="ORF">UCREL1_8171</name>
</gene>
<dbReference type="InterPro" id="IPR005103">
    <property type="entry name" value="AA9_LPMO"/>
</dbReference>
<evidence type="ECO:0000313" key="14">
    <source>
        <dbReference type="EMBL" id="EMR64861.1"/>
    </source>
</evidence>
<keyword evidence="3" id="KW-0964">Secreted</keyword>
<dbReference type="OMA" id="LACNING"/>
<dbReference type="HOGENOM" id="CLU_031730_1_1_1"/>
<dbReference type="GO" id="GO:0016787">
    <property type="term" value="F:hydrolase activity"/>
    <property type="evidence" value="ECO:0007669"/>
    <property type="project" value="UniProtKB-KW"/>
</dbReference>
<keyword evidence="6" id="KW-1015">Disulfide bond</keyword>
<dbReference type="EMBL" id="KB706983">
    <property type="protein sequence ID" value="EMR64861.1"/>
    <property type="molecule type" value="Genomic_DNA"/>
</dbReference>
<dbReference type="GO" id="GO:0005576">
    <property type="term" value="C:extracellular region"/>
    <property type="evidence" value="ECO:0007669"/>
    <property type="project" value="UniProtKB-SubCell"/>
</dbReference>
<dbReference type="Pfam" id="PF03443">
    <property type="entry name" value="AA9"/>
    <property type="match status" value="1"/>
</dbReference>
<feature type="chain" id="PRO_5004085419" description="lytic cellulose monooxygenase (C4-dehydrogenating)" evidence="12">
    <location>
        <begin position="21"/>
        <end position="252"/>
    </location>
</feature>
<evidence type="ECO:0000256" key="2">
    <source>
        <dbReference type="ARBA" id="ARBA00004613"/>
    </source>
</evidence>
<evidence type="ECO:0000256" key="8">
    <source>
        <dbReference type="ARBA" id="ARBA00023326"/>
    </source>
</evidence>
<dbReference type="PANTHER" id="PTHR33353">
    <property type="entry name" value="PUTATIVE (AFU_ORTHOLOGUE AFUA_1G12560)-RELATED"/>
    <property type="match status" value="1"/>
</dbReference>
<reference evidence="15" key="1">
    <citation type="journal article" date="2013" name="Genome Announc.">
        <title>Draft genome sequence of the grapevine dieback fungus Eutypa lata UCR-EL1.</title>
        <authorList>
            <person name="Blanco-Ulate B."/>
            <person name="Rolshausen P.E."/>
            <person name="Cantu D."/>
        </authorList>
    </citation>
    <scope>NUCLEOTIDE SEQUENCE [LARGE SCALE GENOMIC DNA]</scope>
    <source>
        <strain evidence="15">UCR-EL1</strain>
    </source>
</reference>
<sequence length="252" mass="27232">MKSLLATGLVLFAGSALAHGGVRTYTIDGESYPGYVWSDPLEGQENLIQRSWHAFPHEDPYSSNMTCNFKGATVPGAYHAPVLAGSTISANWSADGFGWVHTVGPITAYMASCGDDCSAVTDIAELEWFKIAEDGLREGFAVGQEAGWYQYDLWEDQITDHWDVVVPANLAPGKYMIRHEIINLQLSPIQFYPNCAQLEVSGSGTAVPSTEYLVKFPGAYSLSDPGIAISGKVNGDLSTKNYTVPGPKVWTG</sequence>
<evidence type="ECO:0000256" key="6">
    <source>
        <dbReference type="ARBA" id="ARBA00023157"/>
    </source>
</evidence>
<comment type="catalytic activity">
    <reaction evidence="10">
        <text>[(1-&gt;4)-beta-D-glucosyl]n+m + reduced acceptor + O2 = 4-dehydro-beta-D-glucosyl-[(1-&gt;4)-beta-D-glucosyl]n-1 + [(1-&gt;4)-beta-D-glucosyl]m + acceptor + H2O.</text>
        <dbReference type="EC" id="1.14.99.56"/>
    </reaction>
</comment>
<evidence type="ECO:0000256" key="9">
    <source>
        <dbReference type="ARBA" id="ARBA00044502"/>
    </source>
</evidence>
<keyword evidence="7" id="KW-0119">Carbohydrate metabolism</keyword>
<evidence type="ECO:0000256" key="1">
    <source>
        <dbReference type="ARBA" id="ARBA00001973"/>
    </source>
</evidence>
<evidence type="ECO:0000256" key="11">
    <source>
        <dbReference type="ARBA" id="ARBA00047174"/>
    </source>
</evidence>
<evidence type="ECO:0000256" key="7">
    <source>
        <dbReference type="ARBA" id="ARBA00023277"/>
    </source>
</evidence>
<dbReference type="CDD" id="cd21175">
    <property type="entry name" value="LPMO_AA9"/>
    <property type="match status" value="1"/>
</dbReference>